<sequence>MSESQSEIPLYLFTYNVNKRAQSPESLGSKLIASLPKQPPKLLVFGFEELCSVYESFFPVSSLQHLGSLETIVLEALSKQYSEKSLQIETIAKFTHGALGLFVVGINGENGKEFATRNHLFGRSSCGFLYSSLKGGCAIRLQFKYSTAEEWTEFTFADFHLTPKQGKGYLFQRDEDFKYLTRSIEFHGEGAYAEGGTDTNPASSSITAPYDPNPTELADYQGLFKPDSHVIIMGDLNYRTVVNPFTIYEETPSQVKLQLVDAGEQPGVSSSADDPDKAFYHPSIDELALSLANKNGWLRKLKLKEPKIAFRPTYKFKIGKLDAGNQIYNVDSSHNPSWCDRILFLNTYGGRGVVKVNRYHKIGGLVESDHQPVFLDVVVPFTAPQPIISQDGFLTLLQKVELDPEFAATDVTPLVEKFQMKIEGRYQYVKYGTVLSDAILAYLFFFLEYKVGWLALVLFALLLVCKAIGL</sequence>
<dbReference type="STRING" id="984486.A0A1E3QHM3"/>
<keyword evidence="2" id="KW-1133">Transmembrane helix</keyword>
<evidence type="ECO:0000313" key="5">
    <source>
        <dbReference type="Proteomes" id="UP000094336"/>
    </source>
</evidence>
<name>A0A1E3QHM3_9ASCO</name>
<gene>
    <name evidence="4" type="ORF">BABINDRAFT_10342</name>
</gene>
<evidence type="ECO:0000313" key="4">
    <source>
        <dbReference type="EMBL" id="ODQ77191.1"/>
    </source>
</evidence>
<dbReference type="Pfam" id="PF22669">
    <property type="entry name" value="Exo_endo_phos2"/>
    <property type="match status" value="1"/>
</dbReference>
<reference evidence="5" key="1">
    <citation type="submission" date="2016-05" db="EMBL/GenBank/DDBJ databases">
        <title>Comparative genomics of biotechnologically important yeasts.</title>
        <authorList>
            <consortium name="DOE Joint Genome Institute"/>
            <person name="Riley R."/>
            <person name="Haridas S."/>
            <person name="Wolfe K.H."/>
            <person name="Lopes M.R."/>
            <person name="Hittinger C.T."/>
            <person name="Goker M."/>
            <person name="Salamov A."/>
            <person name="Wisecaver J."/>
            <person name="Long T.M."/>
            <person name="Aerts A.L."/>
            <person name="Barry K."/>
            <person name="Choi C."/>
            <person name="Clum A."/>
            <person name="Coughlan A.Y."/>
            <person name="Deshpande S."/>
            <person name="Douglass A.P."/>
            <person name="Hanson S.J."/>
            <person name="Klenk H.-P."/>
            <person name="Labutti K."/>
            <person name="Lapidus A."/>
            <person name="Lindquist E."/>
            <person name="Lipzen A."/>
            <person name="Meier-Kolthoff J.P."/>
            <person name="Ohm R.A."/>
            <person name="Otillar R.P."/>
            <person name="Pangilinan J."/>
            <person name="Peng Y."/>
            <person name="Rokas A."/>
            <person name="Rosa C.A."/>
            <person name="Scheuner C."/>
            <person name="Sibirny A.A."/>
            <person name="Slot J.C."/>
            <person name="Stielow J.B."/>
            <person name="Sun H."/>
            <person name="Kurtzman C.P."/>
            <person name="Blackwell M."/>
            <person name="Grigoriev I.V."/>
            <person name="Jeffries T.W."/>
        </authorList>
    </citation>
    <scope>NUCLEOTIDE SEQUENCE [LARGE SCALE GENOMIC DNA]</scope>
    <source>
        <strain evidence="5">NRRL Y-12698</strain>
    </source>
</reference>
<evidence type="ECO:0000259" key="3">
    <source>
        <dbReference type="SMART" id="SM00128"/>
    </source>
</evidence>
<dbReference type="InterPro" id="IPR046985">
    <property type="entry name" value="IP5"/>
</dbReference>
<dbReference type="PANTHER" id="PTHR11200">
    <property type="entry name" value="INOSITOL 5-PHOSPHATASE"/>
    <property type="match status" value="1"/>
</dbReference>
<protein>
    <recommendedName>
        <fullName evidence="3">Inositol polyphosphate-related phosphatase domain-containing protein</fullName>
    </recommendedName>
</protein>
<dbReference type="PANTHER" id="PTHR11200:SF275">
    <property type="entry name" value="LD06095P"/>
    <property type="match status" value="1"/>
</dbReference>
<dbReference type="InterPro" id="IPR036691">
    <property type="entry name" value="Endo/exonu/phosph_ase_sf"/>
</dbReference>
<feature type="domain" description="Inositol polyphosphate-related phosphatase" evidence="3">
    <location>
        <begin position="6"/>
        <end position="385"/>
    </location>
</feature>
<proteinExistence type="predicted"/>
<dbReference type="RefSeq" id="XP_018982519.1">
    <property type="nucleotide sequence ID" value="XM_019126719.1"/>
</dbReference>
<feature type="region of interest" description="Disordered" evidence="1">
    <location>
        <begin position="191"/>
        <end position="211"/>
    </location>
</feature>
<dbReference type="EMBL" id="KV454442">
    <property type="protein sequence ID" value="ODQ77191.1"/>
    <property type="molecule type" value="Genomic_DNA"/>
</dbReference>
<dbReference type="SMART" id="SM00128">
    <property type="entry name" value="IPPc"/>
    <property type="match status" value="1"/>
</dbReference>
<keyword evidence="5" id="KW-1185">Reference proteome</keyword>
<evidence type="ECO:0000256" key="1">
    <source>
        <dbReference type="SAM" id="MobiDB-lite"/>
    </source>
</evidence>
<dbReference type="GO" id="GO:0046856">
    <property type="term" value="P:phosphatidylinositol dephosphorylation"/>
    <property type="evidence" value="ECO:0007669"/>
    <property type="project" value="InterPro"/>
</dbReference>
<dbReference type="Proteomes" id="UP000094336">
    <property type="component" value="Unassembled WGS sequence"/>
</dbReference>
<feature type="compositionally biased region" description="Polar residues" evidence="1">
    <location>
        <begin position="197"/>
        <end position="207"/>
    </location>
</feature>
<dbReference type="GO" id="GO:0004439">
    <property type="term" value="F:phosphatidylinositol-4,5-bisphosphate 5-phosphatase activity"/>
    <property type="evidence" value="ECO:0007669"/>
    <property type="project" value="TreeGrafter"/>
</dbReference>
<accession>A0A1E3QHM3</accession>
<dbReference type="SUPFAM" id="SSF56219">
    <property type="entry name" value="DNase I-like"/>
    <property type="match status" value="1"/>
</dbReference>
<dbReference type="Gene3D" id="3.60.10.10">
    <property type="entry name" value="Endonuclease/exonuclease/phosphatase"/>
    <property type="match status" value="1"/>
</dbReference>
<feature type="transmembrane region" description="Helical" evidence="2">
    <location>
        <begin position="451"/>
        <end position="469"/>
    </location>
</feature>
<dbReference type="GeneID" id="30144573"/>
<dbReference type="AlphaFoldDB" id="A0A1E3QHM3"/>
<dbReference type="InterPro" id="IPR000300">
    <property type="entry name" value="IPPc"/>
</dbReference>
<keyword evidence="2" id="KW-0472">Membrane</keyword>
<organism evidence="4 5">
    <name type="scientific">Babjeviella inositovora NRRL Y-12698</name>
    <dbReference type="NCBI Taxonomy" id="984486"/>
    <lineage>
        <taxon>Eukaryota</taxon>
        <taxon>Fungi</taxon>
        <taxon>Dikarya</taxon>
        <taxon>Ascomycota</taxon>
        <taxon>Saccharomycotina</taxon>
        <taxon>Pichiomycetes</taxon>
        <taxon>Serinales incertae sedis</taxon>
        <taxon>Babjeviella</taxon>
    </lineage>
</organism>
<dbReference type="OrthoDB" id="62798at2759"/>
<evidence type="ECO:0000256" key="2">
    <source>
        <dbReference type="SAM" id="Phobius"/>
    </source>
</evidence>
<keyword evidence="2" id="KW-0812">Transmembrane</keyword>